<evidence type="ECO:0000256" key="9">
    <source>
        <dbReference type="RuleBase" id="RU364149"/>
    </source>
</evidence>
<keyword evidence="4 9" id="KW-0805">Transcription regulation</keyword>
<dbReference type="EMBL" id="KQ241726">
    <property type="protein sequence ID" value="KNC84997.1"/>
    <property type="molecule type" value="Genomic_DNA"/>
</dbReference>
<dbReference type="Proteomes" id="UP000054560">
    <property type="component" value="Unassembled WGS sequence"/>
</dbReference>
<keyword evidence="5 9" id="KW-0010">Activator</keyword>
<reference evidence="12 13" key="1">
    <citation type="submission" date="2011-02" db="EMBL/GenBank/DDBJ databases">
        <title>The Genome Sequence of Sphaeroforma arctica JP610.</title>
        <authorList>
            <consortium name="The Broad Institute Genome Sequencing Platform"/>
            <person name="Russ C."/>
            <person name="Cuomo C."/>
            <person name="Young S.K."/>
            <person name="Zeng Q."/>
            <person name="Gargeya S."/>
            <person name="Alvarado L."/>
            <person name="Berlin A."/>
            <person name="Chapman S.B."/>
            <person name="Chen Z."/>
            <person name="Freedman E."/>
            <person name="Gellesch M."/>
            <person name="Goldberg J."/>
            <person name="Griggs A."/>
            <person name="Gujja S."/>
            <person name="Heilman E."/>
            <person name="Heiman D."/>
            <person name="Howarth C."/>
            <person name="Mehta T."/>
            <person name="Neiman D."/>
            <person name="Pearson M."/>
            <person name="Roberts A."/>
            <person name="Saif S."/>
            <person name="Shea T."/>
            <person name="Shenoy N."/>
            <person name="Sisk P."/>
            <person name="Stolte C."/>
            <person name="Sykes S."/>
            <person name="White J."/>
            <person name="Yandava C."/>
            <person name="Burger G."/>
            <person name="Gray M.W."/>
            <person name="Holland P.W.H."/>
            <person name="King N."/>
            <person name="Lang F.B.F."/>
            <person name="Roger A.J."/>
            <person name="Ruiz-Trillo I."/>
            <person name="Haas B."/>
            <person name="Nusbaum C."/>
            <person name="Birren B."/>
        </authorList>
    </citation>
    <scope>NUCLEOTIDE SEQUENCE [LARGE SCALE GENOMIC DNA]</scope>
    <source>
        <strain evidence="12 13">JP610</strain>
    </source>
</reference>
<organism evidence="12 13">
    <name type="scientific">Sphaeroforma arctica JP610</name>
    <dbReference type="NCBI Taxonomy" id="667725"/>
    <lineage>
        <taxon>Eukaryota</taxon>
        <taxon>Ichthyosporea</taxon>
        <taxon>Ichthyophonida</taxon>
        <taxon>Sphaeroforma</taxon>
    </lineage>
</organism>
<dbReference type="AlphaFoldDB" id="A0A0L0G7I4"/>
<evidence type="ECO:0000256" key="3">
    <source>
        <dbReference type="ARBA" id="ARBA00019614"/>
    </source>
</evidence>
<feature type="region of interest" description="Disordered" evidence="10">
    <location>
        <begin position="237"/>
        <end position="258"/>
    </location>
</feature>
<evidence type="ECO:0000256" key="10">
    <source>
        <dbReference type="SAM" id="MobiDB-lite"/>
    </source>
</evidence>
<keyword evidence="7 9" id="KW-0539">Nucleus</keyword>
<dbReference type="RefSeq" id="XP_014158899.1">
    <property type="nucleotide sequence ID" value="XM_014303424.1"/>
</dbReference>
<dbReference type="GO" id="GO:0016592">
    <property type="term" value="C:mediator complex"/>
    <property type="evidence" value="ECO:0007669"/>
    <property type="project" value="TreeGrafter"/>
</dbReference>
<evidence type="ECO:0000256" key="5">
    <source>
        <dbReference type="ARBA" id="ARBA00023159"/>
    </source>
</evidence>
<evidence type="ECO:0000259" key="11">
    <source>
        <dbReference type="Pfam" id="PF11635"/>
    </source>
</evidence>
<protein>
    <recommendedName>
        <fullName evidence="3 9">Mediator of RNA polymerase II transcription subunit 16</fullName>
    </recommendedName>
    <alternativeName>
        <fullName evidence="8 9">Mediator complex subunit 16</fullName>
    </alternativeName>
</protein>
<evidence type="ECO:0000256" key="8">
    <source>
        <dbReference type="ARBA" id="ARBA00032015"/>
    </source>
</evidence>
<dbReference type="InterPro" id="IPR015943">
    <property type="entry name" value="WD40/YVTN_repeat-like_dom_sf"/>
</dbReference>
<dbReference type="GeneID" id="25903291"/>
<evidence type="ECO:0000256" key="4">
    <source>
        <dbReference type="ARBA" id="ARBA00023015"/>
    </source>
</evidence>
<comment type="function">
    <text evidence="9">Component of the Mediator complex, a coactivator involved in the regulated transcription of nearly all RNA polymerase II-dependent genes. Mediator functions as a bridge to convey information from gene-specific regulatory proteins to the basal RNA polymerase II transcription machinery. Mediator is recruited to promoters by direct interactions with regulatory proteins and serves as a scaffold for the assembly of a functional preinitiation complex with RNA polymerase II and the general transcription factors.</text>
</comment>
<dbReference type="Gene3D" id="2.130.10.10">
    <property type="entry name" value="YVTN repeat-like/Quinoprotein amine dehydrogenase"/>
    <property type="match status" value="1"/>
</dbReference>
<dbReference type="SUPFAM" id="SSF50978">
    <property type="entry name" value="WD40 repeat-like"/>
    <property type="match status" value="1"/>
</dbReference>
<dbReference type="Pfam" id="PF11635">
    <property type="entry name" value="Med16_N"/>
    <property type="match status" value="1"/>
</dbReference>
<dbReference type="OrthoDB" id="10018574at2759"/>
<dbReference type="InterPro" id="IPR021665">
    <property type="entry name" value="Mediator_Med16_N"/>
</dbReference>
<gene>
    <name evidence="9" type="primary">MED16</name>
    <name evidence="12" type="ORF">SARC_02787</name>
</gene>
<evidence type="ECO:0000256" key="2">
    <source>
        <dbReference type="ARBA" id="ARBA00006543"/>
    </source>
</evidence>
<name>A0A0L0G7I4_9EUKA</name>
<evidence type="ECO:0000256" key="6">
    <source>
        <dbReference type="ARBA" id="ARBA00023163"/>
    </source>
</evidence>
<proteinExistence type="inferred from homology"/>
<evidence type="ECO:0000256" key="1">
    <source>
        <dbReference type="ARBA" id="ARBA00004123"/>
    </source>
</evidence>
<keyword evidence="6 9" id="KW-0804">Transcription</keyword>
<comment type="subunit">
    <text evidence="9">Component of the Mediator complex.</text>
</comment>
<dbReference type="PANTHER" id="PTHR13224">
    <property type="entry name" value="THYROID HORMONE RECEPTOR-ASSOCIATED PROTEIN-RELATED"/>
    <property type="match status" value="1"/>
</dbReference>
<evidence type="ECO:0000313" key="12">
    <source>
        <dbReference type="EMBL" id="KNC84997.1"/>
    </source>
</evidence>
<evidence type="ECO:0000256" key="7">
    <source>
        <dbReference type="ARBA" id="ARBA00023242"/>
    </source>
</evidence>
<accession>A0A0L0G7I4</accession>
<keyword evidence="13" id="KW-1185">Reference proteome</keyword>
<feature type="domain" description="Mediator complex subunit Med16 N-terminal" evidence="11">
    <location>
        <begin position="63"/>
        <end position="207"/>
    </location>
</feature>
<dbReference type="GO" id="GO:0045893">
    <property type="term" value="P:positive regulation of DNA-templated transcription"/>
    <property type="evidence" value="ECO:0007669"/>
    <property type="project" value="TreeGrafter"/>
</dbReference>
<dbReference type="PANTHER" id="PTHR13224:SF6">
    <property type="entry name" value="MEDIATOR OF RNA POLYMERASE II TRANSCRIPTION SUBUNIT 16"/>
    <property type="match status" value="1"/>
</dbReference>
<evidence type="ECO:0000313" key="13">
    <source>
        <dbReference type="Proteomes" id="UP000054560"/>
    </source>
</evidence>
<dbReference type="InterPro" id="IPR036322">
    <property type="entry name" value="WD40_repeat_dom_sf"/>
</dbReference>
<sequence length="447" mass="48733">MSAGETLAQGITVITTPHRSPIRWLAWDSTGYYLVSVDTYGQVCLWGMRDFNANDWDCLYQSDKKDNQEVLGLQWWTSGVRSVVRSTGADSSGKALKGTPSNANTLAGIPAFSTSYPSSAPNGPQVPLGKLAFSVVTSSGDMRVFYRESRSRAISVSTYRLAPVTSPRLTAVAIGFYEHGEVLVATTHTSRAVPSAHVTVYHVQIGFTASDDFPAKSGVSFNARASHQWDLYDGLKLEKDDEAQPSNPETRQRARSKNRNIPTNCVLSFSPTKRELYCALVVQGIANQNTSGEVDQPKTNGHDTSNGIGGVLDTSILAKDTIGDALLPSDTMHTDTYTDIPTLTHAHVHEHIPPSFSRQTSKNTLKHTNTSPLLSLETAKINARAYLLSWQLRPVTLSANPNSVFGTNNPKFLQNQKHWKISAQTSWDIGNSIEGACGGGRPETMEY</sequence>
<dbReference type="InterPro" id="IPR048338">
    <property type="entry name" value="Mediator_Med16"/>
</dbReference>
<comment type="similarity">
    <text evidence="2 9">Belongs to the Mediator complex subunit 16 family.</text>
</comment>
<comment type="subcellular location">
    <subcellularLocation>
        <location evidence="1 9">Nucleus</location>
    </subcellularLocation>
</comment>